<gene>
    <name evidence="1" type="ORF">KXQ929_LOCUS54174</name>
    <name evidence="2" type="ORF">OKA104_LOCUS55206</name>
</gene>
<feature type="non-terminal residue" evidence="1">
    <location>
        <position position="59"/>
    </location>
</feature>
<evidence type="ECO:0000313" key="1">
    <source>
        <dbReference type="EMBL" id="CAF4454914.1"/>
    </source>
</evidence>
<organism evidence="1 3">
    <name type="scientific">Adineta steineri</name>
    <dbReference type="NCBI Taxonomy" id="433720"/>
    <lineage>
        <taxon>Eukaryota</taxon>
        <taxon>Metazoa</taxon>
        <taxon>Spiralia</taxon>
        <taxon>Gnathifera</taxon>
        <taxon>Rotifera</taxon>
        <taxon>Eurotatoria</taxon>
        <taxon>Bdelloidea</taxon>
        <taxon>Adinetida</taxon>
        <taxon>Adinetidae</taxon>
        <taxon>Adineta</taxon>
    </lineage>
</organism>
<dbReference type="Proteomes" id="UP000663881">
    <property type="component" value="Unassembled WGS sequence"/>
</dbReference>
<reference evidence="1" key="1">
    <citation type="submission" date="2021-02" db="EMBL/GenBank/DDBJ databases">
        <authorList>
            <person name="Nowell W R."/>
        </authorList>
    </citation>
    <scope>NUCLEOTIDE SEQUENCE</scope>
</reference>
<dbReference type="EMBL" id="CAJOAY010038510">
    <property type="protein sequence ID" value="CAF4470530.1"/>
    <property type="molecule type" value="Genomic_DNA"/>
</dbReference>
<evidence type="ECO:0000313" key="2">
    <source>
        <dbReference type="EMBL" id="CAF4470530.1"/>
    </source>
</evidence>
<dbReference type="EMBL" id="CAJOBB010032034">
    <property type="protein sequence ID" value="CAF4454914.1"/>
    <property type="molecule type" value="Genomic_DNA"/>
</dbReference>
<dbReference type="Proteomes" id="UP000663868">
    <property type="component" value="Unassembled WGS sequence"/>
</dbReference>
<protein>
    <submittedName>
        <fullName evidence="1">Uncharacterized protein</fullName>
    </submittedName>
</protein>
<sequence length="59" mass="6933">MSMTGASMFWLDVLHNFKLDQSLSLPYDRYRLSNEHRTGRGTSISFDFSQDLSHHFLTH</sequence>
<comment type="caution">
    <text evidence="1">The sequence shown here is derived from an EMBL/GenBank/DDBJ whole genome shotgun (WGS) entry which is preliminary data.</text>
</comment>
<dbReference type="AlphaFoldDB" id="A0A820STD1"/>
<proteinExistence type="predicted"/>
<evidence type="ECO:0000313" key="3">
    <source>
        <dbReference type="Proteomes" id="UP000663868"/>
    </source>
</evidence>
<name>A0A820STD1_9BILA</name>
<accession>A0A820STD1</accession>